<dbReference type="AlphaFoldDB" id="A0A380DQ80"/>
<dbReference type="EMBL" id="UHAQ01000002">
    <property type="protein sequence ID" value="SUK42402.1"/>
    <property type="molecule type" value="Genomic_DNA"/>
</dbReference>
<name>A0A380DQ80_STAAU</name>
<evidence type="ECO:0000313" key="2">
    <source>
        <dbReference type="Proteomes" id="UP000254502"/>
    </source>
</evidence>
<proteinExistence type="predicted"/>
<dbReference type="Proteomes" id="UP000254502">
    <property type="component" value="Unassembled WGS sequence"/>
</dbReference>
<organism evidence="1 2">
    <name type="scientific">Staphylococcus aureus</name>
    <dbReference type="NCBI Taxonomy" id="1280"/>
    <lineage>
        <taxon>Bacteria</taxon>
        <taxon>Bacillati</taxon>
        <taxon>Bacillota</taxon>
        <taxon>Bacilli</taxon>
        <taxon>Bacillales</taxon>
        <taxon>Staphylococcaceae</taxon>
        <taxon>Staphylococcus</taxon>
    </lineage>
</organism>
<reference evidence="1 2" key="1">
    <citation type="submission" date="2018-06" db="EMBL/GenBank/DDBJ databases">
        <authorList>
            <consortium name="Pathogen Informatics"/>
            <person name="Doyle S."/>
        </authorList>
    </citation>
    <scope>NUCLEOTIDE SEQUENCE [LARGE SCALE GENOMIC DNA]</scope>
    <source>
        <strain evidence="1 2">NCTC5664</strain>
    </source>
</reference>
<accession>A0A380DQ80</accession>
<gene>
    <name evidence="1" type="ORF">NCTC5664_01126</name>
</gene>
<sequence length="61" mass="7457">MLFAVYLGFKEQKRIKKAIERNELPQTQDIDVHKLVEVYERDQDIRFPVKGRARTKPWIKW</sequence>
<protein>
    <submittedName>
        <fullName evidence="1">Citrate transporter</fullName>
    </submittedName>
</protein>
<evidence type="ECO:0000313" key="1">
    <source>
        <dbReference type="EMBL" id="SUK42402.1"/>
    </source>
</evidence>